<sequence length="307" mass="35307">MNEIIIIDLPKPHGEVGGCWYNGYPVHKGTTKTSLNYATLYADQKKIIPDQAVIKKDYKNFINLIKKTGFKLHILPFPKELNQQNCLHHDAVFIRDAGLMYKDYWIKANFSVSDRKIEADIHAKYISKKFNKKIIKLPADAYIEFGEVFFIHTKNETFYLGGLSRSNKKGHDFVRKILNPDHYCLIKSSGYHLDTVLSPVINKSGELIAFILNKENISENGFKKIKKLNKKIILIKKQDSFGDNNRLGDYTVNALTAPGIFLNCGKFSTLNVEEKLKKMEIKHQYSPLTYFRFAGGSFHCLTNEIYK</sequence>
<gene>
    <name evidence="1" type="ORF">A2531_01495</name>
</gene>
<evidence type="ECO:0000313" key="1">
    <source>
        <dbReference type="EMBL" id="OGF41173.1"/>
    </source>
</evidence>
<protein>
    <recommendedName>
        <fullName evidence="3">Amidinotransferase</fullName>
    </recommendedName>
</protein>
<accession>A0A1F5TQF6</accession>
<dbReference type="Gene3D" id="3.75.10.10">
    <property type="entry name" value="L-arginine/glycine Amidinotransferase, Chain A"/>
    <property type="match status" value="1"/>
</dbReference>
<organism evidence="1 2">
    <name type="scientific">Candidatus Falkowbacteria bacterium RIFOXYD2_FULL_34_120</name>
    <dbReference type="NCBI Taxonomy" id="1798007"/>
    <lineage>
        <taxon>Bacteria</taxon>
        <taxon>Candidatus Falkowiibacteriota</taxon>
    </lineage>
</organism>
<proteinExistence type="predicted"/>
<comment type="caution">
    <text evidence="1">The sequence shown here is derived from an EMBL/GenBank/DDBJ whole genome shotgun (WGS) entry which is preliminary data.</text>
</comment>
<evidence type="ECO:0000313" key="2">
    <source>
        <dbReference type="Proteomes" id="UP000177579"/>
    </source>
</evidence>
<dbReference type="Pfam" id="PF19420">
    <property type="entry name" value="DDAH_eukar"/>
    <property type="match status" value="1"/>
</dbReference>
<dbReference type="Proteomes" id="UP000177579">
    <property type="component" value="Unassembled WGS sequence"/>
</dbReference>
<reference evidence="1 2" key="1">
    <citation type="journal article" date="2016" name="Nat. Commun.">
        <title>Thousands of microbial genomes shed light on interconnected biogeochemical processes in an aquifer system.</title>
        <authorList>
            <person name="Anantharaman K."/>
            <person name="Brown C.T."/>
            <person name="Hug L.A."/>
            <person name="Sharon I."/>
            <person name="Castelle C.J."/>
            <person name="Probst A.J."/>
            <person name="Thomas B.C."/>
            <person name="Singh A."/>
            <person name="Wilkins M.J."/>
            <person name="Karaoz U."/>
            <person name="Brodie E.L."/>
            <person name="Williams K.H."/>
            <person name="Hubbard S.S."/>
            <person name="Banfield J.F."/>
        </authorList>
    </citation>
    <scope>NUCLEOTIDE SEQUENCE [LARGE SCALE GENOMIC DNA]</scope>
</reference>
<dbReference type="AlphaFoldDB" id="A0A1F5TQF6"/>
<name>A0A1F5TQF6_9BACT</name>
<evidence type="ECO:0008006" key="3">
    <source>
        <dbReference type="Google" id="ProtNLM"/>
    </source>
</evidence>
<dbReference type="SUPFAM" id="SSF55909">
    <property type="entry name" value="Pentein"/>
    <property type="match status" value="1"/>
</dbReference>
<dbReference type="EMBL" id="MFGO01000013">
    <property type="protein sequence ID" value="OGF41173.1"/>
    <property type="molecule type" value="Genomic_DNA"/>
</dbReference>